<keyword evidence="1" id="KW-0547">Nucleotide-binding</keyword>
<dbReference type="SUPFAM" id="SSF52540">
    <property type="entry name" value="P-loop containing nucleoside triphosphate hydrolases"/>
    <property type="match status" value="1"/>
</dbReference>
<dbReference type="OrthoDB" id="3524701at2759"/>
<sequence length="162" mass="17840">MATKSLSVLGDAGAGKKTLVGNLIYKCGLELPRVEELEGEGIRQYAEIVLFYQRKGYKQSFHSPSGSFVVQTSSAAPDVVLWVVDATDAGNYTTSAQKLATLLSNGTLRPREKLLILVNKMDLVGWSQNAFEDVVRGFGAVDIKEEQYDPSHFQVHTRTQKC</sequence>
<dbReference type="GO" id="GO:0005525">
    <property type="term" value="F:GTP binding"/>
    <property type="evidence" value="ECO:0007669"/>
    <property type="project" value="UniProtKB-KW"/>
</dbReference>
<dbReference type="Pfam" id="PF00025">
    <property type="entry name" value="Arf"/>
    <property type="match status" value="1"/>
</dbReference>
<name>A0A9Q8Q6P1_9HYPO</name>
<evidence type="ECO:0000313" key="3">
    <source>
        <dbReference type="EMBL" id="UNI13447.1"/>
    </source>
</evidence>
<protein>
    <recommendedName>
        <fullName evidence="5">ADP-ribosylation factor</fullName>
    </recommendedName>
</protein>
<gene>
    <name evidence="3" type="ORF">JDV02_000193</name>
</gene>
<dbReference type="InterPro" id="IPR027417">
    <property type="entry name" value="P-loop_NTPase"/>
</dbReference>
<dbReference type="GeneID" id="72062159"/>
<dbReference type="Proteomes" id="UP000829364">
    <property type="component" value="Chromosome 1"/>
</dbReference>
<proteinExistence type="predicted"/>
<dbReference type="RefSeq" id="XP_047836928.1">
    <property type="nucleotide sequence ID" value="XM_047980970.1"/>
</dbReference>
<accession>A0A9Q8Q6P1</accession>
<keyword evidence="2" id="KW-0342">GTP-binding</keyword>
<reference evidence="3" key="1">
    <citation type="submission" date="2021-11" db="EMBL/GenBank/DDBJ databases">
        <title>Purpureocillium_takamizusanense_genome.</title>
        <authorList>
            <person name="Nguyen N.-H."/>
        </authorList>
    </citation>
    <scope>NUCLEOTIDE SEQUENCE</scope>
    <source>
        <strain evidence="3">PT3</strain>
    </source>
</reference>
<dbReference type="GO" id="GO:0003924">
    <property type="term" value="F:GTPase activity"/>
    <property type="evidence" value="ECO:0007669"/>
    <property type="project" value="InterPro"/>
</dbReference>
<evidence type="ECO:0008006" key="5">
    <source>
        <dbReference type="Google" id="ProtNLM"/>
    </source>
</evidence>
<dbReference type="InterPro" id="IPR006689">
    <property type="entry name" value="Small_GTPase_ARF/SAR"/>
</dbReference>
<evidence type="ECO:0000256" key="1">
    <source>
        <dbReference type="ARBA" id="ARBA00022741"/>
    </source>
</evidence>
<evidence type="ECO:0000256" key="2">
    <source>
        <dbReference type="ARBA" id="ARBA00023134"/>
    </source>
</evidence>
<dbReference type="EMBL" id="CP086354">
    <property type="protein sequence ID" value="UNI13447.1"/>
    <property type="molecule type" value="Genomic_DNA"/>
</dbReference>
<organism evidence="3 4">
    <name type="scientific">Purpureocillium takamizusanense</name>
    <dbReference type="NCBI Taxonomy" id="2060973"/>
    <lineage>
        <taxon>Eukaryota</taxon>
        <taxon>Fungi</taxon>
        <taxon>Dikarya</taxon>
        <taxon>Ascomycota</taxon>
        <taxon>Pezizomycotina</taxon>
        <taxon>Sordariomycetes</taxon>
        <taxon>Hypocreomycetidae</taxon>
        <taxon>Hypocreales</taxon>
        <taxon>Ophiocordycipitaceae</taxon>
        <taxon>Purpureocillium</taxon>
    </lineage>
</organism>
<keyword evidence="4" id="KW-1185">Reference proteome</keyword>
<dbReference type="Gene3D" id="3.40.50.300">
    <property type="entry name" value="P-loop containing nucleotide triphosphate hydrolases"/>
    <property type="match status" value="1"/>
</dbReference>
<evidence type="ECO:0000313" key="4">
    <source>
        <dbReference type="Proteomes" id="UP000829364"/>
    </source>
</evidence>
<dbReference type="AlphaFoldDB" id="A0A9Q8Q6P1"/>